<comment type="caution">
    <text evidence="2">The sequence shown here is derived from an EMBL/GenBank/DDBJ whole genome shotgun (WGS) entry which is preliminary data.</text>
</comment>
<organism evidence="2 3">
    <name type="scientific">Dreissena polymorpha</name>
    <name type="common">Zebra mussel</name>
    <name type="synonym">Mytilus polymorpha</name>
    <dbReference type="NCBI Taxonomy" id="45954"/>
    <lineage>
        <taxon>Eukaryota</taxon>
        <taxon>Metazoa</taxon>
        <taxon>Spiralia</taxon>
        <taxon>Lophotrochozoa</taxon>
        <taxon>Mollusca</taxon>
        <taxon>Bivalvia</taxon>
        <taxon>Autobranchia</taxon>
        <taxon>Heteroconchia</taxon>
        <taxon>Euheterodonta</taxon>
        <taxon>Imparidentia</taxon>
        <taxon>Neoheterodontei</taxon>
        <taxon>Myida</taxon>
        <taxon>Dreissenoidea</taxon>
        <taxon>Dreissenidae</taxon>
        <taxon>Dreissena</taxon>
    </lineage>
</organism>
<reference evidence="2" key="2">
    <citation type="submission" date="2020-11" db="EMBL/GenBank/DDBJ databases">
        <authorList>
            <person name="McCartney M.A."/>
            <person name="Auch B."/>
            <person name="Kono T."/>
            <person name="Mallez S."/>
            <person name="Becker A."/>
            <person name="Gohl D.M."/>
            <person name="Silverstein K.A.T."/>
            <person name="Koren S."/>
            <person name="Bechman K.B."/>
            <person name="Herman A."/>
            <person name="Abrahante J.E."/>
            <person name="Garbe J."/>
        </authorList>
    </citation>
    <scope>NUCLEOTIDE SEQUENCE</scope>
    <source>
        <strain evidence="2">Duluth1</strain>
        <tissue evidence="2">Whole animal</tissue>
    </source>
</reference>
<reference evidence="2" key="1">
    <citation type="journal article" date="2019" name="bioRxiv">
        <title>The Genome of the Zebra Mussel, Dreissena polymorpha: A Resource for Invasive Species Research.</title>
        <authorList>
            <person name="McCartney M.A."/>
            <person name="Auch B."/>
            <person name="Kono T."/>
            <person name="Mallez S."/>
            <person name="Zhang Y."/>
            <person name="Obille A."/>
            <person name="Becker A."/>
            <person name="Abrahante J.E."/>
            <person name="Garbe J."/>
            <person name="Badalamenti J.P."/>
            <person name="Herman A."/>
            <person name="Mangelson H."/>
            <person name="Liachko I."/>
            <person name="Sullivan S."/>
            <person name="Sone E.D."/>
            <person name="Koren S."/>
            <person name="Silverstein K.A.T."/>
            <person name="Beckman K.B."/>
            <person name="Gohl D.M."/>
        </authorList>
    </citation>
    <scope>NUCLEOTIDE SEQUENCE</scope>
    <source>
        <strain evidence="2">Duluth1</strain>
        <tissue evidence="2">Whole animal</tissue>
    </source>
</reference>
<name>A0A9D4KT12_DREPO</name>
<evidence type="ECO:0000313" key="2">
    <source>
        <dbReference type="EMBL" id="KAH3845543.1"/>
    </source>
</evidence>
<keyword evidence="3" id="KW-1185">Reference proteome</keyword>
<dbReference type="AlphaFoldDB" id="A0A9D4KT12"/>
<dbReference type="Proteomes" id="UP000828390">
    <property type="component" value="Unassembled WGS sequence"/>
</dbReference>
<proteinExistence type="predicted"/>
<gene>
    <name evidence="2" type="ORF">DPMN_087824</name>
</gene>
<evidence type="ECO:0000256" key="1">
    <source>
        <dbReference type="SAM" id="MobiDB-lite"/>
    </source>
</evidence>
<evidence type="ECO:0000313" key="3">
    <source>
        <dbReference type="Proteomes" id="UP000828390"/>
    </source>
</evidence>
<accession>A0A9D4KT12</accession>
<feature type="region of interest" description="Disordered" evidence="1">
    <location>
        <begin position="1"/>
        <end position="80"/>
    </location>
</feature>
<sequence>MHVEKEIVPACNKISESPLRENQFPFNPSTRPVSKESSLRSNPSTSAHRSHPFVSSHRSNPSTSSHRSNHFHQLRQIKPF</sequence>
<dbReference type="EMBL" id="JAIWYP010000003">
    <property type="protein sequence ID" value="KAH3845543.1"/>
    <property type="molecule type" value="Genomic_DNA"/>
</dbReference>
<protein>
    <submittedName>
        <fullName evidence="2">Uncharacterized protein</fullName>
    </submittedName>
</protein>
<feature type="compositionally biased region" description="Low complexity" evidence="1">
    <location>
        <begin position="55"/>
        <end position="66"/>
    </location>
</feature>
<feature type="compositionally biased region" description="Basic residues" evidence="1">
    <location>
        <begin position="67"/>
        <end position="80"/>
    </location>
</feature>